<keyword evidence="1" id="KW-0813">Transport</keyword>
<dbReference type="PROSITE" id="PS51100">
    <property type="entry name" value="PTS_EIIB_TYPE_3"/>
    <property type="match status" value="1"/>
</dbReference>
<evidence type="ECO:0000256" key="7">
    <source>
        <dbReference type="PROSITE-ProRule" id="PRU00423"/>
    </source>
</evidence>
<proteinExistence type="predicted"/>
<feature type="modified residue" description="Phosphocysteine; by EIIA" evidence="7">
    <location>
        <position position="7"/>
    </location>
</feature>
<keyword evidence="5" id="KW-0598">Phosphotransferase system</keyword>
<accession>A0A5J6WD66</accession>
<dbReference type="PANTHER" id="PTHR34581">
    <property type="entry name" value="PTS SYSTEM N,N'-DIACETYLCHITOBIOSE-SPECIFIC EIIB COMPONENT"/>
    <property type="match status" value="1"/>
</dbReference>
<keyword evidence="6" id="KW-0418">Kinase</keyword>
<dbReference type="InterPro" id="IPR036095">
    <property type="entry name" value="PTS_EIIB-like_sf"/>
</dbReference>
<keyword evidence="4" id="KW-0808">Transferase</keyword>
<evidence type="ECO:0000313" key="10">
    <source>
        <dbReference type="Proteomes" id="UP000326393"/>
    </source>
</evidence>
<keyword evidence="2" id="KW-0597">Phosphoprotein</keyword>
<evidence type="ECO:0000256" key="1">
    <source>
        <dbReference type="ARBA" id="ARBA00022448"/>
    </source>
</evidence>
<keyword evidence="9" id="KW-0614">Plasmid</keyword>
<organism evidence="9 10">
    <name type="scientific">Borrelia maritima</name>
    <dbReference type="NCBI Taxonomy" id="2761123"/>
    <lineage>
        <taxon>Bacteria</taxon>
        <taxon>Pseudomonadati</taxon>
        <taxon>Spirochaetota</taxon>
        <taxon>Spirochaetia</taxon>
        <taxon>Spirochaetales</taxon>
        <taxon>Borreliaceae</taxon>
        <taxon>Borrelia</taxon>
    </lineage>
</organism>
<evidence type="ECO:0000259" key="8">
    <source>
        <dbReference type="PROSITE" id="PS51100"/>
    </source>
</evidence>
<keyword evidence="3 9" id="KW-0762">Sugar transport</keyword>
<evidence type="ECO:0000313" key="9">
    <source>
        <dbReference type="EMBL" id="QFI15041.1"/>
    </source>
</evidence>
<name>A0A5J6WD66_9SPIR</name>
<dbReference type="InterPro" id="IPR051819">
    <property type="entry name" value="PTS_sugar-specific_EIIB"/>
</dbReference>
<dbReference type="GO" id="GO:0008982">
    <property type="term" value="F:protein-N(PI)-phosphohistidine-sugar phosphotransferase activity"/>
    <property type="evidence" value="ECO:0007669"/>
    <property type="project" value="InterPro"/>
</dbReference>
<dbReference type="OrthoDB" id="9808134at2"/>
<dbReference type="EMBL" id="CP044539">
    <property type="protein sequence ID" value="QFI15041.1"/>
    <property type="molecule type" value="Genomic_DNA"/>
</dbReference>
<dbReference type="CDD" id="cd05564">
    <property type="entry name" value="PTS_IIB_chitobiose_lichenan"/>
    <property type="match status" value="1"/>
</dbReference>
<dbReference type="AlphaFoldDB" id="A0A5J6WD66"/>
<gene>
    <name evidence="9" type="ORF">DB723_04940</name>
</gene>
<dbReference type="PANTHER" id="PTHR34581:SF2">
    <property type="entry name" value="PTS SYSTEM N,N'-DIACETYLCHITOBIOSE-SPECIFIC EIIB COMPONENT"/>
    <property type="match status" value="1"/>
</dbReference>
<dbReference type="GO" id="GO:0009401">
    <property type="term" value="P:phosphoenolpyruvate-dependent sugar phosphotransferase system"/>
    <property type="evidence" value="ECO:0007669"/>
    <property type="project" value="UniProtKB-KW"/>
</dbReference>
<sequence length="105" mass="11675">MNILLVCGAGMSTSMLVQRIEKYAKANNINAKIEAIAETQLREVVDRFDVVLLAPQSRFNKKRLEETTKPKGIPIEIINTIDYGTMNGEKVLQLAINAIKNKSSV</sequence>
<dbReference type="NCBIfam" id="TIGR00853">
    <property type="entry name" value="pts-lac"/>
    <property type="match status" value="1"/>
</dbReference>
<feature type="domain" description="PTS EIIB type-3" evidence="8">
    <location>
        <begin position="1"/>
        <end position="105"/>
    </location>
</feature>
<evidence type="ECO:0000256" key="2">
    <source>
        <dbReference type="ARBA" id="ARBA00022553"/>
    </source>
</evidence>
<dbReference type="InterPro" id="IPR013012">
    <property type="entry name" value="PTS_EIIB_3"/>
</dbReference>
<keyword evidence="10" id="KW-1185">Reference proteome</keyword>
<evidence type="ECO:0000256" key="4">
    <source>
        <dbReference type="ARBA" id="ARBA00022679"/>
    </source>
</evidence>
<evidence type="ECO:0000256" key="3">
    <source>
        <dbReference type="ARBA" id="ARBA00022597"/>
    </source>
</evidence>
<evidence type="ECO:0000256" key="5">
    <source>
        <dbReference type="ARBA" id="ARBA00022683"/>
    </source>
</evidence>
<dbReference type="KEGG" id="bmat:DB723_04940"/>
<dbReference type="RefSeq" id="WP_151553107.1">
    <property type="nucleotide sequence ID" value="NZ_CP044539.1"/>
</dbReference>
<dbReference type="Gene3D" id="3.40.50.2300">
    <property type="match status" value="1"/>
</dbReference>
<dbReference type="Pfam" id="PF02302">
    <property type="entry name" value="PTS_IIB"/>
    <property type="match status" value="1"/>
</dbReference>
<geneLocation type="plasmid" evidence="9 10">
    <name>cp26</name>
</geneLocation>
<evidence type="ECO:0000256" key="6">
    <source>
        <dbReference type="ARBA" id="ARBA00022777"/>
    </source>
</evidence>
<dbReference type="SUPFAM" id="SSF52794">
    <property type="entry name" value="PTS system IIB component-like"/>
    <property type="match status" value="1"/>
</dbReference>
<dbReference type="GO" id="GO:0016301">
    <property type="term" value="F:kinase activity"/>
    <property type="evidence" value="ECO:0007669"/>
    <property type="project" value="UniProtKB-KW"/>
</dbReference>
<dbReference type="Proteomes" id="UP000326393">
    <property type="component" value="Plasmid cp26"/>
</dbReference>
<reference evidence="9 10" key="1">
    <citation type="journal article" date="2020" name="Int. J. Syst. Evol. Microbiol.">
        <title>Borrelia maritima sp. nov., a novel species of the Borrelia burgdorferi sensu lato complex, occupying a basal position to North American species.</title>
        <authorList>
            <person name="Margos G."/>
            <person name="Fedorova N."/>
            <person name="Becker N.S."/>
            <person name="Kleinjan J.E."/>
            <person name="Marosevic D."/>
            <person name="Krebs S."/>
            <person name="Hui L."/>
            <person name="Fingerle V."/>
            <person name="Lane R.S."/>
        </authorList>
    </citation>
    <scope>NUCLEOTIDE SEQUENCE [LARGE SCALE GENOMIC DNA]</scope>
    <source>
        <strain evidence="9 10">CA690</strain>
    </source>
</reference>
<protein>
    <submittedName>
        <fullName evidence="9">PTS sugar transporter subunit IIB</fullName>
    </submittedName>
</protein>
<dbReference type="InterPro" id="IPR003501">
    <property type="entry name" value="PTS_EIIB_2/3"/>
</dbReference>